<evidence type="ECO:0000256" key="5">
    <source>
        <dbReference type="ARBA" id="ARBA00022989"/>
    </source>
</evidence>
<evidence type="ECO:0000256" key="1">
    <source>
        <dbReference type="ARBA" id="ARBA00004589"/>
    </source>
</evidence>
<keyword evidence="6" id="KW-0472">Membrane</keyword>
<dbReference type="EMBL" id="GECU01025374">
    <property type="protein sequence ID" value="JAS82332.1"/>
    <property type="molecule type" value="Transcribed_RNA"/>
</dbReference>
<sequence length="159" mass="17807">MVSNYSVVLFLISTAVVRVTGEDVNAMAKFYCYQCNSQTDPDCFRLSGNASTTYYKPCNRAIIESLGDSFNGYFCRKISQKIYPRDDLEVIVRSCGYVRHESNCYQVRTNDHRETVCQCFSDGCNPARTSQPARLLLGVATLMCASLGLMISHPVIDIL</sequence>
<dbReference type="Pfam" id="PF17064">
    <property type="entry name" value="QVR"/>
    <property type="match status" value="1"/>
</dbReference>
<dbReference type="GO" id="GO:0098552">
    <property type="term" value="C:side of membrane"/>
    <property type="evidence" value="ECO:0007669"/>
    <property type="project" value="UniProtKB-KW"/>
</dbReference>
<evidence type="ECO:0000256" key="3">
    <source>
        <dbReference type="ARBA" id="ARBA00022692"/>
    </source>
</evidence>
<evidence type="ECO:0000256" key="2">
    <source>
        <dbReference type="ARBA" id="ARBA00022622"/>
    </source>
</evidence>
<evidence type="ECO:0000256" key="7">
    <source>
        <dbReference type="ARBA" id="ARBA00023180"/>
    </source>
</evidence>
<proteinExistence type="predicted"/>
<comment type="subcellular location">
    <subcellularLocation>
        <location evidence="1">Membrane</location>
        <topology evidence="1">Lipid-anchor</topology>
        <topology evidence="1">GPI-anchor</topology>
    </subcellularLocation>
</comment>
<protein>
    <submittedName>
        <fullName evidence="10">Uncharacterized protein</fullName>
    </submittedName>
</protein>
<evidence type="ECO:0000313" key="10">
    <source>
        <dbReference type="EMBL" id="JAS82332.1"/>
    </source>
</evidence>
<name>A0A1B6I5Y0_9HEMI</name>
<keyword evidence="7" id="KW-0325">Glycoprotein</keyword>
<evidence type="ECO:0000256" key="9">
    <source>
        <dbReference type="SAM" id="SignalP"/>
    </source>
</evidence>
<keyword evidence="3" id="KW-0812">Transmembrane</keyword>
<gene>
    <name evidence="10" type="ORF">g.11057</name>
</gene>
<accession>A0A1B6I5Y0</accession>
<evidence type="ECO:0000256" key="8">
    <source>
        <dbReference type="ARBA" id="ARBA00023288"/>
    </source>
</evidence>
<keyword evidence="4 9" id="KW-0732">Signal</keyword>
<dbReference type="InterPro" id="IPR031424">
    <property type="entry name" value="QVR-like"/>
</dbReference>
<keyword evidence="8" id="KW-0449">Lipoprotein</keyword>
<evidence type="ECO:0000256" key="4">
    <source>
        <dbReference type="ARBA" id="ARBA00022729"/>
    </source>
</evidence>
<keyword evidence="2" id="KW-0336">GPI-anchor</keyword>
<keyword evidence="5" id="KW-1133">Transmembrane helix</keyword>
<dbReference type="GO" id="GO:0030431">
    <property type="term" value="P:sleep"/>
    <property type="evidence" value="ECO:0007669"/>
    <property type="project" value="InterPro"/>
</dbReference>
<dbReference type="GO" id="GO:0032222">
    <property type="term" value="P:regulation of synaptic transmission, cholinergic"/>
    <property type="evidence" value="ECO:0007669"/>
    <property type="project" value="InterPro"/>
</dbReference>
<dbReference type="PANTHER" id="PTHR33562">
    <property type="entry name" value="ATILLA, ISOFORM B-RELATED-RELATED"/>
    <property type="match status" value="1"/>
</dbReference>
<evidence type="ECO:0000256" key="6">
    <source>
        <dbReference type="ARBA" id="ARBA00023136"/>
    </source>
</evidence>
<feature type="chain" id="PRO_5008584807" evidence="9">
    <location>
        <begin position="22"/>
        <end position="159"/>
    </location>
</feature>
<organism evidence="10">
    <name type="scientific">Homalodisca liturata</name>
    <dbReference type="NCBI Taxonomy" id="320908"/>
    <lineage>
        <taxon>Eukaryota</taxon>
        <taxon>Metazoa</taxon>
        <taxon>Ecdysozoa</taxon>
        <taxon>Arthropoda</taxon>
        <taxon>Hexapoda</taxon>
        <taxon>Insecta</taxon>
        <taxon>Pterygota</taxon>
        <taxon>Neoptera</taxon>
        <taxon>Paraneoptera</taxon>
        <taxon>Hemiptera</taxon>
        <taxon>Auchenorrhyncha</taxon>
        <taxon>Membracoidea</taxon>
        <taxon>Cicadellidae</taxon>
        <taxon>Cicadellinae</taxon>
        <taxon>Proconiini</taxon>
        <taxon>Homalodisca</taxon>
    </lineage>
</organism>
<dbReference type="PANTHER" id="PTHR33562:SF23">
    <property type="entry name" value="PROTEIN QUIVER"/>
    <property type="match status" value="1"/>
</dbReference>
<dbReference type="InterPro" id="IPR050975">
    <property type="entry name" value="Sleep_regulator"/>
</dbReference>
<dbReference type="AlphaFoldDB" id="A0A1B6I5Y0"/>
<reference evidence="10" key="1">
    <citation type="submission" date="2015-11" db="EMBL/GenBank/DDBJ databases">
        <title>De novo transcriptome assembly of four potential Pierce s Disease insect vectors from Arizona vineyards.</title>
        <authorList>
            <person name="Tassone E.E."/>
        </authorList>
    </citation>
    <scope>NUCLEOTIDE SEQUENCE</scope>
</reference>
<feature type="signal peptide" evidence="9">
    <location>
        <begin position="1"/>
        <end position="21"/>
    </location>
</feature>